<keyword evidence="5" id="KW-0378">Hydrolase</keyword>
<dbReference type="InterPro" id="IPR002933">
    <property type="entry name" value="Peptidase_M20"/>
</dbReference>
<dbReference type="eggNOG" id="COG2195">
    <property type="taxonomic scope" value="Bacteria"/>
</dbReference>
<keyword evidence="6" id="KW-0862">Zinc</keyword>
<evidence type="ECO:0000256" key="1">
    <source>
        <dbReference type="ARBA" id="ARBA00001941"/>
    </source>
</evidence>
<keyword evidence="8" id="KW-0170">Cobalt</keyword>
<evidence type="ECO:0000256" key="4">
    <source>
        <dbReference type="ARBA" id="ARBA00022723"/>
    </source>
</evidence>
<dbReference type="Gene3D" id="3.40.630.10">
    <property type="entry name" value="Zn peptidases"/>
    <property type="match status" value="2"/>
</dbReference>
<evidence type="ECO:0000256" key="16">
    <source>
        <dbReference type="ARBA" id="ARBA00077688"/>
    </source>
</evidence>
<dbReference type="GO" id="GO:0006508">
    <property type="term" value="P:proteolysis"/>
    <property type="evidence" value="ECO:0007669"/>
    <property type="project" value="UniProtKB-KW"/>
</dbReference>
<dbReference type="GO" id="GO:0046872">
    <property type="term" value="F:metal ion binding"/>
    <property type="evidence" value="ECO:0007669"/>
    <property type="project" value="UniProtKB-KW"/>
</dbReference>
<organism evidence="19 20">
    <name type="scientific">Fictibacillus macauensis ZFHKF-1</name>
    <dbReference type="NCBI Taxonomy" id="1196324"/>
    <lineage>
        <taxon>Bacteria</taxon>
        <taxon>Bacillati</taxon>
        <taxon>Bacillota</taxon>
        <taxon>Bacilli</taxon>
        <taxon>Bacillales</taxon>
        <taxon>Fictibacillaceae</taxon>
        <taxon>Fictibacillus</taxon>
    </lineage>
</organism>
<dbReference type="PANTHER" id="PTHR43501:SF1">
    <property type="entry name" value="CYTOSOL NON-SPECIFIC DIPEPTIDASE"/>
    <property type="match status" value="1"/>
</dbReference>
<dbReference type="GO" id="GO:0005829">
    <property type="term" value="C:cytosol"/>
    <property type="evidence" value="ECO:0007669"/>
    <property type="project" value="TreeGrafter"/>
</dbReference>
<dbReference type="Proteomes" id="UP000004080">
    <property type="component" value="Unassembled WGS sequence"/>
</dbReference>
<keyword evidence="7" id="KW-0482">Metalloprotease</keyword>
<comment type="cofactor">
    <cofactor evidence="1">
        <name>Co(2+)</name>
        <dbReference type="ChEBI" id="CHEBI:48828"/>
    </cofactor>
</comment>
<evidence type="ECO:0000313" key="20">
    <source>
        <dbReference type="Proteomes" id="UP000004080"/>
    </source>
</evidence>
<feature type="domain" description="Peptidase M20 dimerisation" evidence="18">
    <location>
        <begin position="209"/>
        <end position="294"/>
    </location>
</feature>
<evidence type="ECO:0000256" key="11">
    <source>
        <dbReference type="ARBA" id="ARBA00044252"/>
    </source>
</evidence>
<accession>I8AIY1</accession>
<dbReference type="EMBL" id="AKKV01000024">
    <property type="protein sequence ID" value="EIT85727.1"/>
    <property type="molecule type" value="Genomic_DNA"/>
</dbReference>
<evidence type="ECO:0000259" key="18">
    <source>
        <dbReference type="Pfam" id="PF07687"/>
    </source>
</evidence>
<evidence type="ECO:0000256" key="17">
    <source>
        <dbReference type="ARBA" id="ARBA00078074"/>
    </source>
</evidence>
<dbReference type="SUPFAM" id="SSF53187">
    <property type="entry name" value="Zn-dependent exopeptidases"/>
    <property type="match status" value="1"/>
</dbReference>
<dbReference type="InterPro" id="IPR001160">
    <property type="entry name" value="Peptidase_M20C"/>
</dbReference>
<sequence>MNTSIEELIVHPVFHYFYEISKIPRSSGNEREISNYLVQFATKRNLEVIQDEALNVIIKKPASPGYEHVPAVIIQGHMDMVCEKNKATLHDFSKDHIKWQRKDDFLYATETTLGADNGIAVAYALALLDDDSLAHPALEIVITTEEETSMKGALEVAPQHFSGEIFINLDSEEEGTLLVSSAGGVTAVQTLPVNKQAIPPSSVQITLTVKGLFGGHSGMSIQKGRGNANKIMGRLLYDLDRVTSYSIATISGGLKSNAIPREAAATLVIPAVFEEQLPSFIANWNETLRNEYRSSDAGVTVHCEVEEHTFTTTYDEITTKRIITSLMLTPNGVQSMSQEIEGLVESSTNLGVVAVDEEGVSFISEIRSSVKSLKKRTVAEVEQIAELTSSHFHLEADYPEWPYRKDSVVRTLFRDTYTNLYTTPPKIEAIHAGLECGIFTEKLPHVDAISLGPTMHDVHTPNEHVSISSTLSTWNYFIEALKTMKNYY</sequence>
<dbReference type="EC" id="3.4.13.18" evidence="10"/>
<evidence type="ECO:0000313" key="19">
    <source>
        <dbReference type="EMBL" id="EIT85727.1"/>
    </source>
</evidence>
<evidence type="ECO:0000256" key="13">
    <source>
        <dbReference type="ARBA" id="ARBA00071271"/>
    </source>
</evidence>
<comment type="cofactor">
    <cofactor evidence="2">
        <name>Zn(2+)</name>
        <dbReference type="ChEBI" id="CHEBI:29105"/>
    </cofactor>
</comment>
<evidence type="ECO:0000256" key="3">
    <source>
        <dbReference type="ARBA" id="ARBA00022670"/>
    </source>
</evidence>
<dbReference type="FunFam" id="3.40.630.10:FF:000015">
    <property type="entry name" value="Aminoacyl-histidine dipeptidase PepD"/>
    <property type="match status" value="1"/>
</dbReference>
<keyword evidence="20" id="KW-1185">Reference proteome</keyword>
<keyword evidence="3" id="KW-0645">Protease</keyword>
<keyword evidence="4" id="KW-0479">Metal-binding</keyword>
<comment type="catalytic activity">
    <reaction evidence="9">
        <text>Hydrolysis of dipeptides, preferentially hydrophobic dipeptides including prolyl amino acids.</text>
        <dbReference type="EC" id="3.4.13.18"/>
    </reaction>
</comment>
<name>I8AIY1_9BACL</name>
<dbReference type="PIRSF" id="PIRSF016599">
    <property type="entry name" value="Xaa-His_dipept"/>
    <property type="match status" value="1"/>
</dbReference>
<evidence type="ECO:0000256" key="12">
    <source>
        <dbReference type="ARBA" id="ARBA00061423"/>
    </source>
</evidence>
<evidence type="ECO:0000256" key="10">
    <source>
        <dbReference type="ARBA" id="ARBA00038976"/>
    </source>
</evidence>
<dbReference type="AlphaFoldDB" id="I8AIY1"/>
<evidence type="ECO:0000256" key="7">
    <source>
        <dbReference type="ARBA" id="ARBA00023049"/>
    </source>
</evidence>
<evidence type="ECO:0000256" key="9">
    <source>
        <dbReference type="ARBA" id="ARBA00036421"/>
    </source>
</evidence>
<proteinExistence type="inferred from homology"/>
<dbReference type="NCBIfam" id="TIGR01893">
    <property type="entry name" value="aa-his-dipept"/>
    <property type="match status" value="1"/>
</dbReference>
<dbReference type="OrthoDB" id="9773892at2"/>
<dbReference type="GO" id="GO:0070573">
    <property type="term" value="F:metallodipeptidase activity"/>
    <property type="evidence" value="ECO:0007669"/>
    <property type="project" value="TreeGrafter"/>
</dbReference>
<evidence type="ECO:0000256" key="5">
    <source>
        <dbReference type="ARBA" id="ARBA00022801"/>
    </source>
</evidence>
<evidence type="ECO:0000256" key="8">
    <source>
        <dbReference type="ARBA" id="ARBA00023285"/>
    </source>
</evidence>
<dbReference type="Pfam" id="PF07687">
    <property type="entry name" value="M20_dimer"/>
    <property type="match status" value="1"/>
</dbReference>
<dbReference type="PATRIC" id="fig|1196324.3.peg.1605"/>
<evidence type="ECO:0000256" key="2">
    <source>
        <dbReference type="ARBA" id="ARBA00001947"/>
    </source>
</evidence>
<gene>
    <name evidence="19" type="ORF">A374_07829</name>
</gene>
<comment type="caution">
    <text evidence="19">The sequence shown here is derived from an EMBL/GenBank/DDBJ whole genome shotgun (WGS) entry which is preliminary data.</text>
</comment>
<evidence type="ECO:0000256" key="14">
    <source>
        <dbReference type="ARBA" id="ARBA00075285"/>
    </source>
</evidence>
<dbReference type="RefSeq" id="WP_007201659.1">
    <property type="nucleotide sequence ID" value="NZ_AKKV01000024.1"/>
</dbReference>
<evidence type="ECO:0000256" key="6">
    <source>
        <dbReference type="ARBA" id="ARBA00022833"/>
    </source>
</evidence>
<dbReference type="FunFam" id="3.40.630.10:FF:000072">
    <property type="entry name" value="Aminoacyl-histidine dipeptidase"/>
    <property type="match status" value="1"/>
</dbReference>
<reference evidence="19 20" key="1">
    <citation type="journal article" date="2012" name="J. Bacteriol.">
        <title>Genome of Bacillus macauensis ZFHKF-1, a Long-Chain-Forming Bacterium.</title>
        <authorList>
            <person name="Cai L."/>
            <person name="Zhang T."/>
        </authorList>
    </citation>
    <scope>NUCLEOTIDE SEQUENCE [LARGE SCALE GENOMIC DNA]</scope>
    <source>
        <strain evidence="19 20">ZFHKF-1</strain>
    </source>
</reference>
<protein>
    <recommendedName>
        <fullName evidence="13">Cytosol non-specific dipeptidase</fullName>
        <ecNumber evidence="10">3.4.13.18</ecNumber>
    </recommendedName>
    <alternativeName>
        <fullName evidence="16">Aminoacyl-histidine dipeptidase</fullName>
    </alternativeName>
    <alternativeName>
        <fullName evidence="15">Beta-alanyl-histidine dipeptidase</fullName>
    </alternativeName>
    <alternativeName>
        <fullName evidence="14">Carnosinase</fullName>
    </alternativeName>
    <alternativeName>
        <fullName evidence="11">Peptidase D</fullName>
    </alternativeName>
    <alternativeName>
        <fullName evidence="17">Xaa-His dipeptidase</fullName>
    </alternativeName>
</protein>
<dbReference type="Pfam" id="PF01546">
    <property type="entry name" value="Peptidase_M20"/>
    <property type="match status" value="1"/>
</dbReference>
<evidence type="ECO:0000256" key="15">
    <source>
        <dbReference type="ARBA" id="ARBA00076004"/>
    </source>
</evidence>
<dbReference type="STRING" id="1196324.A374_07829"/>
<comment type="similarity">
    <text evidence="12">Belongs to the peptidase M20C family.</text>
</comment>
<dbReference type="PRINTS" id="PR00934">
    <property type="entry name" value="XHISDIPTASE"/>
</dbReference>
<dbReference type="CDD" id="cd03890">
    <property type="entry name" value="M20_pepD"/>
    <property type="match status" value="1"/>
</dbReference>
<dbReference type="PANTHER" id="PTHR43501">
    <property type="entry name" value="CYTOSOL NON-SPECIFIC DIPEPTIDASE"/>
    <property type="match status" value="1"/>
</dbReference>
<dbReference type="InterPro" id="IPR011650">
    <property type="entry name" value="Peptidase_M20_dimer"/>
</dbReference>